<keyword evidence="2" id="KW-1133">Transmembrane helix</keyword>
<reference evidence="3" key="1">
    <citation type="submission" date="2022-12" db="EMBL/GenBank/DDBJ databases">
        <title>Draft genome sequence of the thermophilic strain Brevibacillus thermoruber HT42, isolated from Los Humeros, Puebla, Mexico, with biotechnological potential.</title>
        <authorList>
            <person name="Lara Sanchez J."/>
            <person name="Solis Palacios R."/>
            <person name="Bustos Baena A.S."/>
            <person name="Ruz Baez A.E."/>
            <person name="Espinosa Luna G."/>
            <person name="Oliart Ros R.M."/>
        </authorList>
    </citation>
    <scope>NUCLEOTIDE SEQUENCE</scope>
    <source>
        <strain evidence="3">HT42</strain>
    </source>
</reference>
<evidence type="ECO:0000256" key="2">
    <source>
        <dbReference type="SAM" id="Phobius"/>
    </source>
</evidence>
<gene>
    <name evidence="3" type="ORF">O3V59_11100</name>
</gene>
<dbReference type="Pfam" id="PF04977">
    <property type="entry name" value="DivIC"/>
    <property type="match status" value="1"/>
</dbReference>
<dbReference type="PANTHER" id="PTHR40027">
    <property type="entry name" value="CELL DIVISION PROTEIN DIVIC"/>
    <property type="match status" value="1"/>
</dbReference>
<keyword evidence="2" id="KW-0472">Membrane</keyword>
<keyword evidence="1" id="KW-0175">Coiled coil</keyword>
<dbReference type="InterPro" id="IPR007060">
    <property type="entry name" value="FtsL/DivIC"/>
</dbReference>
<dbReference type="InterPro" id="IPR039076">
    <property type="entry name" value="DivIC"/>
</dbReference>
<keyword evidence="4" id="KW-1185">Reference proteome</keyword>
<dbReference type="Proteomes" id="UP001151071">
    <property type="component" value="Unassembled WGS sequence"/>
</dbReference>
<evidence type="ECO:0000313" key="4">
    <source>
        <dbReference type="Proteomes" id="UP001151071"/>
    </source>
</evidence>
<feature type="coiled-coil region" evidence="1">
    <location>
        <begin position="43"/>
        <end position="70"/>
    </location>
</feature>
<keyword evidence="2" id="KW-0812">Transmembrane</keyword>
<sequence length="102" mass="11996">MTTPSPSHVNRKGQKRRIRLFLFFVLCLFVWIGYTLYLQGGMLSEKEAELETLKKEAAEVQQQQAELAYKASRLYDQEYIAELARKEWFFTKPGESIYVIPE</sequence>
<evidence type="ECO:0000256" key="1">
    <source>
        <dbReference type="SAM" id="Coils"/>
    </source>
</evidence>
<organism evidence="3 4">
    <name type="scientific">Brevibacillus thermoruber</name>
    <dbReference type="NCBI Taxonomy" id="33942"/>
    <lineage>
        <taxon>Bacteria</taxon>
        <taxon>Bacillati</taxon>
        <taxon>Bacillota</taxon>
        <taxon>Bacilli</taxon>
        <taxon>Bacillales</taxon>
        <taxon>Paenibacillaceae</taxon>
        <taxon>Brevibacillus</taxon>
    </lineage>
</organism>
<proteinExistence type="predicted"/>
<dbReference type="GO" id="GO:0051301">
    <property type="term" value="P:cell division"/>
    <property type="evidence" value="ECO:0007669"/>
    <property type="project" value="InterPro"/>
</dbReference>
<feature type="transmembrane region" description="Helical" evidence="2">
    <location>
        <begin position="20"/>
        <end position="37"/>
    </location>
</feature>
<protein>
    <submittedName>
        <fullName evidence="3">Septum formation initiator family protein</fullName>
    </submittedName>
</protein>
<dbReference type="RefSeq" id="WP_029098014.1">
    <property type="nucleotide sequence ID" value="NZ_JAPYYP010000011.1"/>
</dbReference>
<name>A0A9X3TRY9_9BACL</name>
<evidence type="ECO:0000313" key="3">
    <source>
        <dbReference type="EMBL" id="MDA5108908.1"/>
    </source>
</evidence>
<dbReference type="EMBL" id="JAPYYP010000011">
    <property type="protein sequence ID" value="MDA5108908.1"/>
    <property type="molecule type" value="Genomic_DNA"/>
</dbReference>
<accession>A0A9X3TRY9</accession>
<comment type="caution">
    <text evidence="3">The sequence shown here is derived from an EMBL/GenBank/DDBJ whole genome shotgun (WGS) entry which is preliminary data.</text>
</comment>
<dbReference type="AlphaFoldDB" id="A0A9X3TRY9"/>
<dbReference type="PANTHER" id="PTHR40027:SF1">
    <property type="entry name" value="CELL DIVISION PROTEIN DIVIC"/>
    <property type="match status" value="1"/>
</dbReference>